<feature type="coiled-coil region" evidence="1">
    <location>
        <begin position="493"/>
        <end position="692"/>
    </location>
</feature>
<accession>A0AAP0DKR2</accession>
<name>A0AAP0DKR2_9ASTR</name>
<evidence type="ECO:0000313" key="4">
    <source>
        <dbReference type="EMBL" id="KAK9072788.1"/>
    </source>
</evidence>
<feature type="coiled-coil region" evidence="1">
    <location>
        <begin position="930"/>
        <end position="964"/>
    </location>
</feature>
<dbReference type="Pfam" id="PF10358">
    <property type="entry name" value="NT-C2"/>
    <property type="match status" value="1"/>
</dbReference>
<dbReference type="InterPro" id="IPR019448">
    <property type="entry name" value="NT-C2"/>
</dbReference>
<dbReference type="PANTHER" id="PTHR47270">
    <property type="entry name" value="PROTEIN MLP1-LIKE"/>
    <property type="match status" value="1"/>
</dbReference>
<dbReference type="Gene3D" id="1.20.5.400">
    <property type="match status" value="1"/>
</dbReference>
<dbReference type="PANTHER" id="PTHR47270:SF3">
    <property type="entry name" value="HYPOTETICAL PROTEIN"/>
    <property type="match status" value="1"/>
</dbReference>
<feature type="region of interest" description="Disordered" evidence="2">
    <location>
        <begin position="152"/>
        <end position="175"/>
    </location>
</feature>
<feature type="coiled-coil region" evidence="1">
    <location>
        <begin position="721"/>
        <end position="902"/>
    </location>
</feature>
<evidence type="ECO:0000256" key="2">
    <source>
        <dbReference type="SAM" id="MobiDB-lite"/>
    </source>
</evidence>
<sequence>MFRTQRKGKSPSSGEKIDFNFSNFQALQVPKVCEKLLVSIISIKTGKTVARSNKALVRNGNCQWTETLSESIWISHDDSSKELEEHLFKFVVSMGSARSGILGEATVNISHYYTSSSSRSSSLVSLPLQKCNYGTVLQVTIQCLTPRTKLRVEGSKHSRSNKEAGDENYDDAGSRSNGSAAILNLSAKFPSSKDLAPTSLFEKIKIMSCISGIKHNNNSDWRNSSPRSNYQVEDEVSVSKSNSSFKLKITHHEQEQECSRSSPPVPRSSSVMNVVSSKNLRERAGDTIEELLEQAADNKISDLENKQISNSQTRSDLEKEYTTTLSVKEENIKNLESKLSERKETEKDQPREIRRWKMKVSEVEKECSELTNENLELICKLKEAKKVIQVRSETIEENHKLLEDCSLKVRELESLKVEQEDQISDIEKEKEELQEKMEILMSESNISSNCLDNLRDDLIVLSSSLDSQVSANKLLEQKAMKLDKANCEMELCLFETEEENVKLLERVSKLESQLRQVKGEHEITRLELDKSESEKSDLQNEVRNLQNVEKLLLDTQEECECVKSEKQKLQESAENLIEECNTLQKSYEDMTKGNAELYDQYSCLVIELTSEIEKFQKEVEHLKEEITMLDEQKSKLTSEKSNLESSLKEVHSRTEMTENKIQNVHEESEFKIQNLTTELATIKQNYKKLKSDHEKKSKLLTSYRMREEQKRSMENNLELKLTVTEYERQQLIEEAANLKEEVLDYKQKLKKLKNEKSNLEASLHSVSNSFEELKAEKMSFFNKMSEFEDYKIQRDALEEKLLRLEGNLTAKNTSHSHDADMKNEISRIKSANSQHQVKIQQLEGEKKECLKKIEDLQLLSAKSKTGVHETHSQNDTDYAAKIEKLEAELNEALDANIKYRVQLQKLTSKRRNSHPLIPGKSKVEGEVVTKELYERTRSSLETELKDLRDRYLEMSLKYAEVEAERGDLVMQLKTNNSARKQFQFLERQR</sequence>
<feature type="region of interest" description="Disordered" evidence="2">
    <location>
        <begin position="248"/>
        <end position="278"/>
    </location>
</feature>
<reference evidence="4 5" key="1">
    <citation type="submission" date="2024-04" db="EMBL/GenBank/DDBJ databases">
        <title>The reference genome of an endangered Asteraceae, Deinandra increscens subsp. villosa, native to the Central Coast of California.</title>
        <authorList>
            <person name="Guilliams M."/>
            <person name="Hasenstab-Lehman K."/>
            <person name="Meyer R."/>
            <person name="Mcevoy S."/>
        </authorList>
    </citation>
    <scope>NUCLEOTIDE SEQUENCE [LARGE SCALE GENOMIC DNA]</scope>
    <source>
        <tissue evidence="4">Leaf</tissue>
    </source>
</reference>
<feature type="region of interest" description="Disordered" evidence="2">
    <location>
        <begin position="303"/>
        <end position="322"/>
    </location>
</feature>
<dbReference type="PROSITE" id="PS51840">
    <property type="entry name" value="C2_NT"/>
    <property type="match status" value="1"/>
</dbReference>
<dbReference type="AlphaFoldDB" id="A0AAP0DKR2"/>
<comment type="caution">
    <text evidence="4">The sequence shown here is derived from an EMBL/GenBank/DDBJ whole genome shotgun (WGS) entry which is preliminary data.</text>
</comment>
<evidence type="ECO:0000256" key="1">
    <source>
        <dbReference type="SAM" id="Coils"/>
    </source>
</evidence>
<keyword evidence="5" id="KW-1185">Reference proteome</keyword>
<dbReference type="Proteomes" id="UP001408789">
    <property type="component" value="Unassembled WGS sequence"/>
</dbReference>
<dbReference type="EMBL" id="JBCNJP010000010">
    <property type="protein sequence ID" value="KAK9072788.1"/>
    <property type="molecule type" value="Genomic_DNA"/>
</dbReference>
<evidence type="ECO:0000259" key="3">
    <source>
        <dbReference type="PROSITE" id="PS51840"/>
    </source>
</evidence>
<protein>
    <recommendedName>
        <fullName evidence="3">C2 NT-type domain-containing protein</fullName>
    </recommendedName>
</protein>
<feature type="compositionally biased region" description="Basic and acidic residues" evidence="2">
    <location>
        <begin position="152"/>
        <end position="165"/>
    </location>
</feature>
<evidence type="ECO:0000313" key="5">
    <source>
        <dbReference type="Proteomes" id="UP001408789"/>
    </source>
</evidence>
<keyword evidence="1" id="KW-0175">Coiled coil</keyword>
<feature type="compositionally biased region" description="Low complexity" evidence="2">
    <location>
        <begin position="259"/>
        <end position="277"/>
    </location>
</feature>
<proteinExistence type="predicted"/>
<feature type="domain" description="C2 NT-type" evidence="3">
    <location>
        <begin position="7"/>
        <end position="145"/>
    </location>
</feature>
<organism evidence="4 5">
    <name type="scientific">Deinandra increscens subsp. villosa</name>
    <dbReference type="NCBI Taxonomy" id="3103831"/>
    <lineage>
        <taxon>Eukaryota</taxon>
        <taxon>Viridiplantae</taxon>
        <taxon>Streptophyta</taxon>
        <taxon>Embryophyta</taxon>
        <taxon>Tracheophyta</taxon>
        <taxon>Spermatophyta</taxon>
        <taxon>Magnoliopsida</taxon>
        <taxon>eudicotyledons</taxon>
        <taxon>Gunneridae</taxon>
        <taxon>Pentapetalae</taxon>
        <taxon>asterids</taxon>
        <taxon>campanulids</taxon>
        <taxon>Asterales</taxon>
        <taxon>Asteraceae</taxon>
        <taxon>Asteroideae</taxon>
        <taxon>Heliantheae alliance</taxon>
        <taxon>Madieae</taxon>
        <taxon>Madiinae</taxon>
        <taxon>Deinandra</taxon>
    </lineage>
</organism>
<gene>
    <name evidence="4" type="ORF">SSX86_009223</name>
</gene>